<keyword evidence="8 14" id="KW-0539">Nucleus</keyword>
<dbReference type="InterPro" id="IPR039774">
    <property type="entry name" value="Sin3-like"/>
</dbReference>
<dbReference type="FunFam" id="1.20.1160.11:FF:000001">
    <property type="entry name" value="Paired amphipathic helix protein Sin3"/>
    <property type="match status" value="1"/>
</dbReference>
<dbReference type="Pfam" id="PF16879">
    <property type="entry name" value="Sin3a_C"/>
    <property type="match status" value="1"/>
</dbReference>
<dbReference type="KEGG" id="goe:100902711"/>
<dbReference type="PROSITE" id="PS51477">
    <property type="entry name" value="PAH"/>
    <property type="match status" value="3"/>
</dbReference>
<dbReference type="PANTHER" id="PTHR12346:SF0">
    <property type="entry name" value="SIN3A, ISOFORM G"/>
    <property type="match status" value="1"/>
</dbReference>
<dbReference type="FunFam" id="1.20.1160.11:FF:000002">
    <property type="entry name" value="Paired amphipathic helix protein SIN3"/>
    <property type="match status" value="1"/>
</dbReference>
<evidence type="ECO:0000313" key="17">
    <source>
        <dbReference type="Proteomes" id="UP000694867"/>
    </source>
</evidence>
<dbReference type="SMART" id="SM00761">
    <property type="entry name" value="HDAC_interact"/>
    <property type="match status" value="1"/>
</dbReference>
<feature type="compositionally biased region" description="Polar residues" evidence="15">
    <location>
        <begin position="291"/>
        <end position="304"/>
    </location>
</feature>
<keyword evidence="4" id="KW-0677">Repeat</keyword>
<feature type="region of interest" description="Disordered" evidence="15">
    <location>
        <begin position="1"/>
        <end position="49"/>
    </location>
</feature>
<proteinExistence type="predicted"/>
<dbReference type="GO" id="GO:0000122">
    <property type="term" value="P:negative regulation of transcription by RNA polymerase II"/>
    <property type="evidence" value="ECO:0007669"/>
    <property type="project" value="TreeGrafter"/>
</dbReference>
<dbReference type="PANTHER" id="PTHR12346">
    <property type="entry name" value="SIN3B-RELATED"/>
    <property type="match status" value="1"/>
</dbReference>
<protein>
    <recommendedName>
        <fullName evidence="11">Paired amphipathic helix protein Sin3b</fullName>
    </recommendedName>
    <alternativeName>
        <fullName evidence="12">Histone deacetylase complex subunit Sin3b</fullName>
    </alternativeName>
    <alternativeName>
        <fullName evidence="13">Transcriptional corepressor Sin3b</fullName>
    </alternativeName>
</protein>
<keyword evidence="3" id="KW-0597">Phosphoprotein</keyword>
<dbReference type="SUPFAM" id="SSF47762">
    <property type="entry name" value="PAH2 domain"/>
    <property type="match status" value="3"/>
</dbReference>
<evidence type="ECO:0000259" key="16">
    <source>
        <dbReference type="SMART" id="SM00761"/>
    </source>
</evidence>
<evidence type="ECO:0000256" key="15">
    <source>
        <dbReference type="SAM" id="MobiDB-lite"/>
    </source>
</evidence>
<keyword evidence="5" id="KW-0832">Ubl conjugation</keyword>
<feature type="compositionally biased region" description="Low complexity" evidence="15">
    <location>
        <begin position="410"/>
        <end position="423"/>
    </location>
</feature>
<feature type="domain" description="Histone deacetylase interacting" evidence="16">
    <location>
        <begin position="440"/>
        <end position="540"/>
    </location>
</feature>
<comment type="subcellular location">
    <subcellularLocation>
        <location evidence="1 14">Nucleus</location>
    </subcellularLocation>
</comment>
<comment type="subunit">
    <text evidence="10">Component of the SIN3B complex, which includes SIN3B, HDAC2 or HDAC1, PHF12 and MORF4L1. Interacts with FOXK1/MNF, MXI, MAD, NCOR1 and SAP30. Interaction with SUDS3 enhances the interaction with HDAC1 to form a complex. Interacts with CRY1, HCFC1, MAD3, MAD4, MAEL, REST, RNF220 and SETDB1. Interacts with C6orf89. Interacts with MYT1L.</text>
</comment>
<evidence type="ECO:0000256" key="14">
    <source>
        <dbReference type="PROSITE-ProRule" id="PRU00810"/>
    </source>
</evidence>
<dbReference type="Proteomes" id="UP000694867">
    <property type="component" value="Unplaced"/>
</dbReference>
<keyword evidence="6" id="KW-0805">Transcription regulation</keyword>
<accession>A0AAJ7WIS4</accession>
<keyword evidence="2" id="KW-0678">Repressor</keyword>
<evidence type="ECO:0000256" key="5">
    <source>
        <dbReference type="ARBA" id="ARBA00022843"/>
    </source>
</evidence>
<feature type="region of interest" description="Disordered" evidence="15">
    <location>
        <begin position="403"/>
        <end position="432"/>
    </location>
</feature>
<dbReference type="GO" id="GO:0003714">
    <property type="term" value="F:transcription corepressor activity"/>
    <property type="evidence" value="ECO:0007669"/>
    <property type="project" value="InterPro"/>
</dbReference>
<evidence type="ECO:0000256" key="12">
    <source>
        <dbReference type="ARBA" id="ARBA00075095"/>
    </source>
</evidence>
<evidence type="ECO:0000256" key="7">
    <source>
        <dbReference type="ARBA" id="ARBA00023163"/>
    </source>
</evidence>
<dbReference type="InterPro" id="IPR003822">
    <property type="entry name" value="PAH"/>
</dbReference>
<keyword evidence="17" id="KW-1185">Reference proteome</keyword>
<dbReference type="InterPro" id="IPR036600">
    <property type="entry name" value="PAH_sf"/>
</dbReference>
<evidence type="ECO:0000256" key="10">
    <source>
        <dbReference type="ARBA" id="ARBA00061899"/>
    </source>
</evidence>
<dbReference type="Gene3D" id="1.20.1160.11">
    <property type="entry name" value="Paired amphipathic helix"/>
    <property type="match status" value="3"/>
</dbReference>
<dbReference type="GO" id="GO:0070822">
    <property type="term" value="C:Sin3-type complex"/>
    <property type="evidence" value="ECO:0007669"/>
    <property type="project" value="TreeGrafter"/>
</dbReference>
<dbReference type="CTD" id="25942"/>
<evidence type="ECO:0000256" key="8">
    <source>
        <dbReference type="ARBA" id="ARBA00023242"/>
    </source>
</evidence>
<dbReference type="GeneID" id="100902711"/>
<dbReference type="Pfam" id="PF08295">
    <property type="entry name" value="Sin3_corepress"/>
    <property type="match status" value="1"/>
</dbReference>
<evidence type="ECO:0000256" key="11">
    <source>
        <dbReference type="ARBA" id="ARBA00068511"/>
    </source>
</evidence>
<evidence type="ECO:0000313" key="18">
    <source>
        <dbReference type="RefSeq" id="XP_028968626.1"/>
    </source>
</evidence>
<dbReference type="FunFam" id="1.20.1160.11:FF:000005">
    <property type="entry name" value="SIN3 transcription regulator family member B"/>
    <property type="match status" value="1"/>
</dbReference>
<comment type="function">
    <text evidence="9">Acts as a transcriptional repressor. Interacts with MXI1 to repress MYC responsive genes and antagonize MYC oncogenic activities. Interacts with MAD-MAX heterodimers by binding to MAD. The heterodimer then represses transcription by tethering SIN3B to DNA. Also forms a complex with FOXK1 which represses transcription. With FOXK1, regulates cell cycle progression probably by repressing cell cycle inhibitor genes expression. As part of the SIN3B complex represses transcription and counteracts the histone acetyltransferase activity of EP300 through the recognition H3K27ac marks by PHF12 and the activity of the histone deacetylase HDAC2. SIN3B complex is recruited downstream of the constitutively active genes transcriptional start sites through interaction with histones and mitigates histone acetylation and RNA polymerase II progression within transcribed regions contributing to the regulation of transcription.</text>
</comment>
<evidence type="ECO:0000256" key="4">
    <source>
        <dbReference type="ARBA" id="ARBA00022737"/>
    </source>
</evidence>
<dbReference type="InterPro" id="IPR031693">
    <property type="entry name" value="Sin3_C"/>
</dbReference>
<feature type="region of interest" description="Disordered" evidence="15">
    <location>
        <begin position="271"/>
        <end position="307"/>
    </location>
</feature>
<evidence type="ECO:0000256" key="2">
    <source>
        <dbReference type="ARBA" id="ARBA00022491"/>
    </source>
</evidence>
<keyword evidence="7" id="KW-0804">Transcription</keyword>
<evidence type="ECO:0000256" key="6">
    <source>
        <dbReference type="ARBA" id="ARBA00023015"/>
    </source>
</evidence>
<dbReference type="RefSeq" id="XP_028968626.1">
    <property type="nucleotide sequence ID" value="XM_029112793.1"/>
</dbReference>
<evidence type="ECO:0000256" key="1">
    <source>
        <dbReference type="ARBA" id="ARBA00004123"/>
    </source>
</evidence>
<name>A0AAJ7WIS4_9ACAR</name>
<evidence type="ECO:0000256" key="9">
    <source>
        <dbReference type="ARBA" id="ARBA00054574"/>
    </source>
</evidence>
<evidence type="ECO:0000256" key="13">
    <source>
        <dbReference type="ARBA" id="ARBA00081273"/>
    </source>
</evidence>
<organism evidence="17 18">
    <name type="scientific">Galendromus occidentalis</name>
    <name type="common">western predatory mite</name>
    <dbReference type="NCBI Taxonomy" id="34638"/>
    <lineage>
        <taxon>Eukaryota</taxon>
        <taxon>Metazoa</taxon>
        <taxon>Ecdysozoa</taxon>
        <taxon>Arthropoda</taxon>
        <taxon>Chelicerata</taxon>
        <taxon>Arachnida</taxon>
        <taxon>Acari</taxon>
        <taxon>Parasitiformes</taxon>
        <taxon>Mesostigmata</taxon>
        <taxon>Gamasina</taxon>
        <taxon>Phytoseioidea</taxon>
        <taxon>Phytoseiidae</taxon>
        <taxon>Typhlodrominae</taxon>
        <taxon>Galendromus</taxon>
    </lineage>
</organism>
<sequence>MNAGYGQQRMSVGTGGPGRGAPREEYGSGNRAGSSQGAPPSPSGGQGGQFQRLKVEDALSYLDLVKLKFGSQPHVYNDFLDIMKEFKSQSIDTPGVIQRVSNLFRGHPELIVGFNTFLPPGYKIELQGNEQVNISIPGSNVCHTIHPNGPPTPNIPPKSPPQAPVEFNHAINYVNKIKNRFAGQPDVYKKFLDILHTYQKDQKSRESSGSLSESEVYQQVAALFEDQDDLLQEFGKFLPDANGGPTSSSIEFSKVTSQALYAHNMQNLMPVEKTPRSAPPQAPPQATSKPVRSNPQLNSASTGIPTKRTKFSKGEITINDAGKHGTLNEYAFFEKVRKALRNPEVYENFLRCLNLYNQEVVSKSELVHLVTPFLGKFPDLFKWFKDFIGFKDFTQIVENQIGSGNERQSNNNNNNNNNQNNNNSPNHPRIMPPEEIDFTACKRYGASYRGMPKNYVQPKCSGRTNLCREVLNDAWVSFPSWSEDSTFVSSKKTQFEEHIYRCEDERFELDIVIEANLATIRVLETVQKKINRMSLEERSRFRLDDCLGGTSSTIHQRAIRRIYGDKAGDVIEGLKKNPVVVVAVVLKRLRSKEEEWREAQKAFNNIWREQMDKYYLRSLDHQGMTFKQTDSKTIRSKNLLNDIETAYEEHCQKENPPPGSHFQLHYPANWDMVKEASNLIIHYVRRQSGVNKEDKQRIKWLVRKVLPEILNLKAEEMSDDEGSEQETVGDLGPIASDELATPMFLENKTSDETYTLFMGDSHWYLFLRLHHILCERLATINKYAQVLLDDEEKDKSNRKDSVAVALRLKPQQQVPVEEYFNTFIEMIKQLLDGQLDSSQFEDQLRELFGINAYHAFTIDKVVQNATRQLQHLVTDETSIKCTKYIQQYKKAGYAGGACSTAALRASQENHYQAEGEKFMENENCYKVLIYHSEAKVTFEAIDTETNESNENDSTAGDIEKWAAFIDKSIDDCEEVRERLLKKPVFLPRNARKRRNAQTGVEIKEFKKPRVEEGAICKLELTKFKTVFVIQNSSLLYNQISREKAVREARITSCRLKHRFQVWHDKWLDSNCTNQQRELTDSWMLDGCRKEPQLTGPGGKPPHYTYFKYRSANAFSAAK</sequence>
<evidence type="ECO:0000256" key="3">
    <source>
        <dbReference type="ARBA" id="ARBA00022553"/>
    </source>
</evidence>
<gene>
    <name evidence="18" type="primary">LOC100902711</name>
</gene>
<dbReference type="AlphaFoldDB" id="A0AAJ7WIS4"/>
<dbReference type="Pfam" id="PF02671">
    <property type="entry name" value="PAH"/>
    <property type="match status" value="3"/>
</dbReference>
<reference evidence="18" key="1">
    <citation type="submission" date="2025-08" db="UniProtKB">
        <authorList>
            <consortium name="RefSeq"/>
        </authorList>
    </citation>
    <scope>IDENTIFICATION</scope>
</reference>
<dbReference type="InterPro" id="IPR013194">
    <property type="entry name" value="HDAC_interact_dom"/>
</dbReference>